<reference evidence="1" key="1">
    <citation type="submission" date="2017-12" db="EMBL/GenBank/DDBJ databases">
        <authorList>
            <consortium name="SysMetEx"/>
        </authorList>
    </citation>
    <scope>NUCLEOTIDE SEQUENCE</scope>
    <source>
        <strain evidence="1">Pb_238</strain>
    </source>
</reference>
<proteinExistence type="predicted"/>
<evidence type="ECO:0000313" key="1">
    <source>
        <dbReference type="EMBL" id="SOU92480.1"/>
    </source>
</evidence>
<organism evidence="1">
    <name type="scientific">Leptospirillum ferriphilum</name>
    <dbReference type="NCBI Taxonomy" id="178606"/>
    <lineage>
        <taxon>Bacteria</taxon>
        <taxon>Pseudomonadati</taxon>
        <taxon>Nitrospirota</taxon>
        <taxon>Nitrospiria</taxon>
        <taxon>Nitrospirales</taxon>
        <taxon>Nitrospiraceae</taxon>
        <taxon>Leptospirillum</taxon>
    </lineage>
</organism>
<dbReference type="RefSeq" id="WP_036082540.1">
    <property type="nucleotide sequence ID" value="NZ_JPGK01000005.1"/>
</dbReference>
<accession>A0A2I2MH40</accession>
<dbReference type="AlphaFoldDB" id="A0A2I2MH40"/>
<name>A0A2I2MH40_9BACT</name>
<gene>
    <name evidence="1" type="ORF">LFTS_01107</name>
</gene>
<sequence length="147" mass="16008">MDEKHKARVVGLTMGLAMAVTVGLLPGGDPTTETGETGVSIKNTSFFNRVMANHFPGFLRGMGARDAEAYEPPARTNANTCHDCAMVHTQNANVCWSLGSDSSLGNEADSTAQMSCYGECHVDTWTWEQTCYSECHSNCHNQYHCHS</sequence>
<dbReference type="EMBL" id="LT966316">
    <property type="protein sequence ID" value="SOU92480.1"/>
    <property type="molecule type" value="Genomic_DNA"/>
</dbReference>
<protein>
    <submittedName>
        <fullName evidence="1">Uncharacterized protein</fullName>
    </submittedName>
</protein>